<dbReference type="PANTHER" id="PTHR36427">
    <property type="entry name" value="54S RIBOSOMAL PROTEIN L1, MITOCHONDRIAL"/>
    <property type="match status" value="1"/>
</dbReference>
<dbReference type="FunFam" id="3.40.50.790:FF:000001">
    <property type="entry name" value="50S ribosomal protein L1"/>
    <property type="match status" value="1"/>
</dbReference>
<comment type="function">
    <text evidence="10">Protein L1 is also a translational repressor protein, it controls the translation of the L11 operon by binding to its mRNA.</text>
</comment>
<evidence type="ECO:0000256" key="7">
    <source>
        <dbReference type="ARBA" id="ARBA00022980"/>
    </source>
</evidence>
<evidence type="ECO:0000256" key="9">
    <source>
        <dbReference type="ARBA" id="ARBA00035241"/>
    </source>
</evidence>
<dbReference type="GO" id="GO:0006417">
    <property type="term" value="P:regulation of translation"/>
    <property type="evidence" value="ECO:0007669"/>
    <property type="project" value="UniProtKB-KW"/>
</dbReference>
<dbReference type="CDD" id="cd00403">
    <property type="entry name" value="Ribosomal_L1"/>
    <property type="match status" value="1"/>
</dbReference>
<evidence type="ECO:0000256" key="11">
    <source>
        <dbReference type="RuleBase" id="RU000659"/>
    </source>
</evidence>
<keyword evidence="7 10" id="KW-0689">Ribosomal protein</keyword>
<dbReference type="InterPro" id="IPR002143">
    <property type="entry name" value="Ribosomal_uL1"/>
</dbReference>
<comment type="function">
    <text evidence="10">Binds directly to 23S rRNA. The L1 stalk is quite mobile in the ribosome, and is involved in E site tRNA release.</text>
</comment>
<evidence type="ECO:0000256" key="4">
    <source>
        <dbReference type="ARBA" id="ARBA00022730"/>
    </source>
</evidence>
<dbReference type="PROSITE" id="PS01199">
    <property type="entry name" value="RIBOSOMAL_L1"/>
    <property type="match status" value="1"/>
</dbReference>
<accession>A0A7C4AQB9</accession>
<name>A0A7C4AQB9_9BACT</name>
<evidence type="ECO:0000256" key="6">
    <source>
        <dbReference type="ARBA" id="ARBA00022884"/>
    </source>
</evidence>
<dbReference type="InterPro" id="IPR028364">
    <property type="entry name" value="Ribosomal_uL1/biogenesis"/>
</dbReference>
<keyword evidence="5 10" id="KW-0810">Translation regulation</keyword>
<keyword evidence="2 10" id="KW-0678">Repressor</keyword>
<dbReference type="PANTHER" id="PTHR36427:SF3">
    <property type="entry name" value="LARGE RIBOSOMAL SUBUNIT PROTEIN UL1M"/>
    <property type="match status" value="1"/>
</dbReference>
<gene>
    <name evidence="10" type="primary">rplA</name>
    <name evidence="12" type="ORF">ENV54_00640</name>
</gene>
<keyword evidence="3 10" id="KW-0820">tRNA-binding</keyword>
<evidence type="ECO:0000313" key="12">
    <source>
        <dbReference type="EMBL" id="HGH59783.1"/>
    </source>
</evidence>
<dbReference type="InterPro" id="IPR023674">
    <property type="entry name" value="Ribosomal_uL1-like"/>
</dbReference>
<dbReference type="PIRSF" id="PIRSF002155">
    <property type="entry name" value="Ribosomal_L1"/>
    <property type="match status" value="1"/>
</dbReference>
<keyword evidence="4 10" id="KW-0699">rRNA-binding</keyword>
<dbReference type="HAMAP" id="MF_01318_B">
    <property type="entry name" value="Ribosomal_uL1_B"/>
    <property type="match status" value="1"/>
</dbReference>
<dbReference type="Gene3D" id="3.40.50.790">
    <property type="match status" value="1"/>
</dbReference>
<evidence type="ECO:0000256" key="10">
    <source>
        <dbReference type="HAMAP-Rule" id="MF_01318"/>
    </source>
</evidence>
<dbReference type="Gene3D" id="3.30.190.20">
    <property type="match status" value="1"/>
</dbReference>
<dbReference type="EMBL" id="DTGT01000019">
    <property type="protein sequence ID" value="HGH59783.1"/>
    <property type="molecule type" value="Genomic_DNA"/>
</dbReference>
<comment type="similarity">
    <text evidence="1 10 11">Belongs to the universal ribosomal protein uL1 family.</text>
</comment>
<dbReference type="InterPro" id="IPR016095">
    <property type="entry name" value="Ribosomal_uL1_3-a/b-sand"/>
</dbReference>
<dbReference type="GO" id="GO:0000049">
    <property type="term" value="F:tRNA binding"/>
    <property type="evidence" value="ECO:0007669"/>
    <property type="project" value="UniProtKB-KW"/>
</dbReference>
<keyword evidence="8 10" id="KW-0687">Ribonucleoprotein</keyword>
<sequence length="234" mass="25314">MAKIPKKKLAARQKVDRLRKYPLQEGLETVLSAAYANFDESVDVAANLGVDPRHADQMVRGTCVLPHGTGKTVRVLVFAKGEKEKEARDAGADHVGGEELAKRIQEGWLDFDKAVATPDMMGVVGKLGKILGPRGMMPNPKVGTVTFDVGKAVTELKGGKVEFRVEKAGIVHVPIGKVSFGTEKLAENFKTLMESIIRLKPSTSKGVYLRGVAISTTMGPGLRLDPQEVRNLVK</sequence>
<keyword evidence="6 10" id="KW-0694">RNA-binding</keyword>
<dbReference type="GO" id="GO:0019843">
    <property type="term" value="F:rRNA binding"/>
    <property type="evidence" value="ECO:0007669"/>
    <property type="project" value="UniProtKB-UniRule"/>
</dbReference>
<proteinExistence type="inferred from homology"/>
<evidence type="ECO:0000256" key="3">
    <source>
        <dbReference type="ARBA" id="ARBA00022555"/>
    </source>
</evidence>
<evidence type="ECO:0000256" key="8">
    <source>
        <dbReference type="ARBA" id="ARBA00023274"/>
    </source>
</evidence>
<evidence type="ECO:0000256" key="2">
    <source>
        <dbReference type="ARBA" id="ARBA00022491"/>
    </source>
</evidence>
<dbReference type="NCBIfam" id="TIGR01169">
    <property type="entry name" value="rplA_bact"/>
    <property type="match status" value="1"/>
</dbReference>
<comment type="caution">
    <text evidence="12">The sequence shown here is derived from an EMBL/GenBank/DDBJ whole genome shotgun (WGS) entry which is preliminary data.</text>
</comment>
<dbReference type="GO" id="GO:0003735">
    <property type="term" value="F:structural constituent of ribosome"/>
    <property type="evidence" value="ECO:0007669"/>
    <property type="project" value="InterPro"/>
</dbReference>
<reference evidence="12" key="1">
    <citation type="journal article" date="2020" name="mSystems">
        <title>Genome- and Community-Level Interaction Insights into Carbon Utilization and Element Cycling Functions of Hydrothermarchaeota in Hydrothermal Sediment.</title>
        <authorList>
            <person name="Zhou Z."/>
            <person name="Liu Y."/>
            <person name="Xu W."/>
            <person name="Pan J."/>
            <person name="Luo Z.H."/>
            <person name="Li M."/>
        </authorList>
    </citation>
    <scope>NUCLEOTIDE SEQUENCE [LARGE SCALE GENOMIC DNA]</scope>
    <source>
        <strain evidence="12">SpSt-769</strain>
    </source>
</reference>
<dbReference type="AlphaFoldDB" id="A0A7C4AQB9"/>
<dbReference type="InterPro" id="IPR023673">
    <property type="entry name" value="Ribosomal_uL1_CS"/>
</dbReference>
<protein>
    <recommendedName>
        <fullName evidence="9 10">Large ribosomal subunit protein uL1</fullName>
    </recommendedName>
</protein>
<evidence type="ECO:0000256" key="1">
    <source>
        <dbReference type="ARBA" id="ARBA00010531"/>
    </source>
</evidence>
<comment type="subunit">
    <text evidence="10">Part of the 50S ribosomal subunit.</text>
</comment>
<dbReference type="GO" id="GO:0022625">
    <property type="term" value="C:cytosolic large ribosomal subunit"/>
    <property type="evidence" value="ECO:0007669"/>
    <property type="project" value="TreeGrafter"/>
</dbReference>
<evidence type="ECO:0000256" key="5">
    <source>
        <dbReference type="ARBA" id="ARBA00022845"/>
    </source>
</evidence>
<dbReference type="GO" id="GO:0006412">
    <property type="term" value="P:translation"/>
    <property type="evidence" value="ECO:0007669"/>
    <property type="project" value="UniProtKB-UniRule"/>
</dbReference>
<dbReference type="InterPro" id="IPR005878">
    <property type="entry name" value="Ribosom_uL1_bac-type"/>
</dbReference>
<organism evidence="12">
    <name type="scientific">Desulfomonile tiedjei</name>
    <dbReference type="NCBI Taxonomy" id="2358"/>
    <lineage>
        <taxon>Bacteria</taxon>
        <taxon>Pseudomonadati</taxon>
        <taxon>Thermodesulfobacteriota</taxon>
        <taxon>Desulfomonilia</taxon>
        <taxon>Desulfomonilales</taxon>
        <taxon>Desulfomonilaceae</taxon>
        <taxon>Desulfomonile</taxon>
    </lineage>
</organism>
<dbReference type="SUPFAM" id="SSF56808">
    <property type="entry name" value="Ribosomal protein L1"/>
    <property type="match status" value="1"/>
</dbReference>
<dbReference type="Pfam" id="PF00687">
    <property type="entry name" value="Ribosomal_L1"/>
    <property type="match status" value="1"/>
</dbReference>